<dbReference type="STRING" id="545695.TREAZ_1145"/>
<dbReference type="AlphaFoldDB" id="F5Y750"/>
<feature type="signal peptide" evidence="1">
    <location>
        <begin position="1"/>
        <end position="20"/>
    </location>
</feature>
<dbReference type="EMBL" id="CP001841">
    <property type="protein sequence ID" value="AEF81298.1"/>
    <property type="molecule type" value="Genomic_DNA"/>
</dbReference>
<evidence type="ECO:0000313" key="2">
    <source>
        <dbReference type="EMBL" id="AEF81298.1"/>
    </source>
</evidence>
<evidence type="ECO:0000256" key="1">
    <source>
        <dbReference type="SAM" id="SignalP"/>
    </source>
</evidence>
<reference evidence="3" key="1">
    <citation type="submission" date="2009-12" db="EMBL/GenBank/DDBJ databases">
        <title>Complete sequence of Treponema azotonutricium strain ZAS-9.</title>
        <authorList>
            <person name="Tetu S.G."/>
            <person name="Matson E."/>
            <person name="Ren Q."/>
            <person name="Seshadri R."/>
            <person name="Elbourne L."/>
            <person name="Hassan K.A."/>
            <person name="Durkin A."/>
            <person name="Radune D."/>
            <person name="Mohamoud Y."/>
            <person name="Shay R."/>
            <person name="Jin S."/>
            <person name="Zhang X."/>
            <person name="Lucey K."/>
            <person name="Ballor N.R."/>
            <person name="Ottesen E."/>
            <person name="Rosenthal R."/>
            <person name="Allen A."/>
            <person name="Leadbetter J.R."/>
            <person name="Paulsen I.T."/>
        </authorList>
    </citation>
    <scope>NUCLEOTIDE SEQUENCE [LARGE SCALE GENOMIC DNA]</scope>
    <source>
        <strain evidence="3">ATCC BAA-888 / DSM 13862 / ZAS-9</strain>
    </source>
</reference>
<name>F5Y750_LEAAZ</name>
<gene>
    <name evidence="2" type="ordered locus">TREAZ_1145</name>
</gene>
<keyword evidence="3" id="KW-1185">Reference proteome</keyword>
<evidence type="ECO:0000313" key="3">
    <source>
        <dbReference type="Proteomes" id="UP000009222"/>
    </source>
</evidence>
<sequence>MKRFSVIPLLLVFIVFSVSAQEEEEAPAHSSVSGVMDYISINSYGYAAFDLVKIIKPSDGDLNVSSGIDSENDNPNVGLTFTMNTPDNRLGAVLSIVSSGESFASVDSAELWVMPFSWVRLDFGKFYNDDLRGSMIAGGFNLGTGSGYFNEDSVFQRFDGSSGTNVLLKLTPAIEGLSFYAFFNPLNAAGPGSLGIEDVTDSKTLLLSGQYAAAYDFWNVGLFRLQYIGGEKERIDSRVYSLFNRLGAVNSLNPSVSYPMSVQAAAAISLIQNLSMEFGVTYPLYISDESGSLQRPLVVSAGGKYTLDSFSFSGVFTGSFLGSSQENDYTQKIKNAFGNVYGISLGAAYNAGLFSLGMNFKAQYKDKDKSNIYKKDDPQSDNAAFSSGVSLWISKTFLSGYVQLGVNLTFPALNAFSTGYSVYDPYSWAKPSRSPWIITVPISFSYYI</sequence>
<dbReference type="RefSeq" id="WP_015710846.1">
    <property type="nucleotide sequence ID" value="NC_015577.1"/>
</dbReference>
<proteinExistence type="predicted"/>
<dbReference type="KEGG" id="taz:TREAZ_1145"/>
<accession>F5Y750</accession>
<dbReference type="HOGENOM" id="CLU_611026_0_0_12"/>
<keyword evidence="1" id="KW-0732">Signal</keyword>
<reference evidence="2 3" key="2">
    <citation type="journal article" date="2011" name="ISME J.">
        <title>RNA-seq reveals cooperative metabolic interactions between two termite-gut spirochete species in co-culture.</title>
        <authorList>
            <person name="Rosenthal A.Z."/>
            <person name="Matson E.G."/>
            <person name="Eldar A."/>
            <person name="Leadbetter J.R."/>
        </authorList>
    </citation>
    <scope>NUCLEOTIDE SEQUENCE [LARGE SCALE GENOMIC DNA]</scope>
    <source>
        <strain evidence="3">ATCC BAA-888 / DSM 13862 / ZAS-9</strain>
    </source>
</reference>
<organism evidence="2 3">
    <name type="scientific">Leadbettera azotonutricia (strain ATCC BAA-888 / DSM 13862 / ZAS-9)</name>
    <name type="common">Treponema azotonutricium</name>
    <dbReference type="NCBI Taxonomy" id="545695"/>
    <lineage>
        <taxon>Bacteria</taxon>
        <taxon>Pseudomonadati</taxon>
        <taxon>Spirochaetota</taxon>
        <taxon>Spirochaetia</taxon>
        <taxon>Spirochaetales</taxon>
        <taxon>Breznakiellaceae</taxon>
        <taxon>Leadbettera</taxon>
    </lineage>
</organism>
<feature type="chain" id="PRO_5003335673" evidence="1">
    <location>
        <begin position="21"/>
        <end position="448"/>
    </location>
</feature>
<dbReference type="InParanoid" id="F5Y750"/>
<dbReference type="Proteomes" id="UP000009222">
    <property type="component" value="Chromosome"/>
</dbReference>
<protein>
    <submittedName>
        <fullName evidence="2">Uncharacterized protein</fullName>
    </submittedName>
</protein>